<keyword evidence="5" id="KW-1185">Reference proteome</keyword>
<dbReference type="Pfam" id="PF10057">
    <property type="entry name" value="MpsC"/>
    <property type="match status" value="1"/>
</dbReference>
<sequence length="124" mass="14045">MMSKKIHEFNDMIRKLRKELFGKGPERIHTVFVDNMAVSTLYGNLTASEQFIASTSEGREMVHAARTTLIQKHYSNHVPEGMEQLIGAKLEHLFTDIKIQEDIAVSVFIFDRNIEYGTESASGA</sequence>
<evidence type="ECO:0000313" key="4">
    <source>
        <dbReference type="Proteomes" id="UP000185604"/>
    </source>
</evidence>
<protein>
    <recommendedName>
        <fullName evidence="1">Na+-translocating membrane potential-generating system MpsC domain-containing protein</fullName>
    </recommendedName>
</protein>
<dbReference type="EMBL" id="LKPO01000019">
    <property type="protein sequence ID" value="OLF91249.1"/>
    <property type="molecule type" value="Genomic_DNA"/>
</dbReference>
<reference evidence="2 4" key="1">
    <citation type="journal article" date="2016" name="Front. Microbiol.">
        <title>High-Level Heat Resistance of Spores of Bacillus amyloliquefaciens and Bacillus licheniformis Results from the Presence of a spoVA Operon in a Tn1546 Transposon.</title>
        <authorList>
            <person name="Berendsen E.M."/>
            <person name="Koning R.A."/>
            <person name="Boekhorst J."/>
            <person name="de Jong A."/>
            <person name="Kuipers O.P."/>
            <person name="Wells-Bennik M.H."/>
        </authorList>
    </citation>
    <scope>NUCLEOTIDE SEQUENCE [LARGE SCALE GENOMIC DNA]</scope>
    <source>
        <strain evidence="2 4">B4121</strain>
    </source>
</reference>
<proteinExistence type="predicted"/>
<organism evidence="2 4">
    <name type="scientific">Bacillus paralicheniformis</name>
    <dbReference type="NCBI Taxonomy" id="1648923"/>
    <lineage>
        <taxon>Bacteria</taxon>
        <taxon>Bacillati</taxon>
        <taxon>Bacillota</taxon>
        <taxon>Bacilli</taxon>
        <taxon>Bacillales</taxon>
        <taxon>Bacillaceae</taxon>
        <taxon>Bacillus</taxon>
    </lineage>
</organism>
<evidence type="ECO:0000259" key="1">
    <source>
        <dbReference type="Pfam" id="PF10057"/>
    </source>
</evidence>
<dbReference type="InterPro" id="IPR018745">
    <property type="entry name" value="MpsC"/>
</dbReference>
<dbReference type="AlphaFoldDB" id="A0A6I7TZ66"/>
<name>A0A6I7TZ66_9BACI</name>
<accession>A0A6I7TZ66</accession>
<evidence type="ECO:0000313" key="5">
    <source>
        <dbReference type="Proteomes" id="UP000429980"/>
    </source>
</evidence>
<dbReference type="Proteomes" id="UP000429980">
    <property type="component" value="Unassembled WGS sequence"/>
</dbReference>
<evidence type="ECO:0000313" key="3">
    <source>
        <dbReference type="EMBL" id="TWL38575.1"/>
    </source>
</evidence>
<evidence type="ECO:0000313" key="2">
    <source>
        <dbReference type="EMBL" id="OLF91249.1"/>
    </source>
</evidence>
<dbReference type="EMBL" id="NILF01000036">
    <property type="protein sequence ID" value="TWL38575.1"/>
    <property type="molecule type" value="Genomic_DNA"/>
</dbReference>
<reference evidence="3 5" key="2">
    <citation type="submission" date="2019-06" db="EMBL/GenBank/DDBJ databases">
        <title>Genome sequence analysis of &gt;100 Bacillus licheniformis strains suggests intrinsic resistance to this species.</title>
        <authorList>
            <person name="Wels M."/>
            <person name="Siezen R.J."/>
            <person name="Johansen E."/>
            <person name="Stuer-Lauridsen B."/>
            <person name="Bjerre K."/>
            <person name="Nielsen B.K.K."/>
        </authorList>
    </citation>
    <scope>NUCLEOTIDE SEQUENCE [LARGE SCALE GENOMIC DNA]</scope>
    <source>
        <strain evidence="3 5">BAC-15381</strain>
    </source>
</reference>
<dbReference type="Proteomes" id="UP000185604">
    <property type="component" value="Unassembled WGS sequence"/>
</dbReference>
<feature type="domain" description="Na+-translocating membrane potential-generating system MpsC" evidence="1">
    <location>
        <begin position="6"/>
        <end position="112"/>
    </location>
</feature>
<comment type="caution">
    <text evidence="2">The sequence shown here is derived from an EMBL/GenBank/DDBJ whole genome shotgun (WGS) entry which is preliminary data.</text>
</comment>
<gene>
    <name evidence="2" type="ORF">B4121_2727</name>
    <name evidence="3" type="ORF">CHCC15381_0693</name>
</gene>